<dbReference type="EMBL" id="BGPR01037034">
    <property type="protein sequence ID" value="GBO12522.1"/>
    <property type="molecule type" value="Genomic_DNA"/>
</dbReference>
<comment type="caution">
    <text evidence="2">The sequence shown here is derived from an EMBL/GenBank/DDBJ whole genome shotgun (WGS) entry which is preliminary data.</text>
</comment>
<name>A0A4Y2UK00_ARAVE</name>
<dbReference type="Proteomes" id="UP000499080">
    <property type="component" value="Unassembled WGS sequence"/>
</dbReference>
<evidence type="ECO:0000313" key="3">
    <source>
        <dbReference type="Proteomes" id="UP000499080"/>
    </source>
</evidence>
<proteinExistence type="predicted"/>
<keyword evidence="3" id="KW-1185">Reference proteome</keyword>
<keyword evidence="1" id="KW-0812">Transmembrane</keyword>
<dbReference type="AlphaFoldDB" id="A0A4Y2UK00"/>
<keyword evidence="1" id="KW-0472">Membrane</keyword>
<gene>
    <name evidence="2" type="ORF">AVEN_106249_1</name>
</gene>
<evidence type="ECO:0000313" key="2">
    <source>
        <dbReference type="EMBL" id="GBO12522.1"/>
    </source>
</evidence>
<protein>
    <submittedName>
        <fullName evidence="2">Uncharacterized protein</fullName>
    </submittedName>
</protein>
<accession>A0A4Y2UK00</accession>
<sequence>MDIYEVAFTSHETETGVGLNGYEPVVHFDRDKTVKEWHSSQRPNLVKCYSGCSFEPIPKVELGNAAEMGIDCVNYKRMCPNLNEMFRWYERNSFPNLVFLYCLFEASIFLFLLAEAEHFLSCVSFFQLILL</sequence>
<feature type="transmembrane region" description="Helical" evidence="1">
    <location>
        <begin position="94"/>
        <end position="114"/>
    </location>
</feature>
<reference evidence="2 3" key="1">
    <citation type="journal article" date="2019" name="Sci. Rep.">
        <title>Orb-weaving spider Araneus ventricosus genome elucidates the spidroin gene catalogue.</title>
        <authorList>
            <person name="Kono N."/>
            <person name="Nakamura H."/>
            <person name="Ohtoshi R."/>
            <person name="Moran D.A.P."/>
            <person name="Shinohara A."/>
            <person name="Yoshida Y."/>
            <person name="Fujiwara M."/>
            <person name="Mori M."/>
            <person name="Tomita M."/>
            <person name="Arakawa K."/>
        </authorList>
    </citation>
    <scope>NUCLEOTIDE SEQUENCE [LARGE SCALE GENOMIC DNA]</scope>
</reference>
<evidence type="ECO:0000256" key="1">
    <source>
        <dbReference type="SAM" id="Phobius"/>
    </source>
</evidence>
<keyword evidence="1" id="KW-1133">Transmembrane helix</keyword>
<organism evidence="2 3">
    <name type="scientific">Araneus ventricosus</name>
    <name type="common">Orbweaver spider</name>
    <name type="synonym">Epeira ventricosa</name>
    <dbReference type="NCBI Taxonomy" id="182803"/>
    <lineage>
        <taxon>Eukaryota</taxon>
        <taxon>Metazoa</taxon>
        <taxon>Ecdysozoa</taxon>
        <taxon>Arthropoda</taxon>
        <taxon>Chelicerata</taxon>
        <taxon>Arachnida</taxon>
        <taxon>Araneae</taxon>
        <taxon>Araneomorphae</taxon>
        <taxon>Entelegynae</taxon>
        <taxon>Araneoidea</taxon>
        <taxon>Araneidae</taxon>
        <taxon>Araneus</taxon>
    </lineage>
</organism>